<keyword evidence="2 5" id="KW-0813">Transport</keyword>
<dbReference type="AlphaFoldDB" id="A0AAJ7FFB2"/>
<evidence type="ECO:0000259" key="7">
    <source>
        <dbReference type="Pfam" id="PF03081"/>
    </source>
</evidence>
<keyword evidence="5" id="KW-0653">Protein transport</keyword>
<evidence type="ECO:0000256" key="5">
    <source>
        <dbReference type="RuleBase" id="RU365026"/>
    </source>
</evidence>
<dbReference type="InterPro" id="IPR016159">
    <property type="entry name" value="Cullin_repeat-like_dom_sf"/>
</dbReference>
<dbReference type="GO" id="GO:0015031">
    <property type="term" value="P:protein transport"/>
    <property type="evidence" value="ECO:0007669"/>
    <property type="project" value="UniProtKB-KW"/>
</dbReference>
<feature type="domain" description="Exocyst complex subunit Exo70 C-terminal" evidence="7">
    <location>
        <begin position="336"/>
        <end position="692"/>
    </location>
</feature>
<dbReference type="PANTHER" id="PTHR12542">
    <property type="entry name" value="EXOCYST COMPLEX PROTEIN EXO70"/>
    <property type="match status" value="1"/>
</dbReference>
<dbReference type="Pfam" id="PF03081">
    <property type="entry name" value="Exo70_C"/>
    <property type="match status" value="1"/>
</dbReference>
<evidence type="ECO:0000256" key="1">
    <source>
        <dbReference type="ARBA" id="ARBA00006756"/>
    </source>
</evidence>
<keyword evidence="3 5" id="KW-0268">Exocytosis</keyword>
<dbReference type="PANTHER" id="PTHR12542:SF41">
    <property type="entry name" value="EXOCYST COMPLEX COMPONENT 7"/>
    <property type="match status" value="1"/>
</dbReference>
<organism evidence="8 9">
    <name type="scientific">Cephus cinctus</name>
    <name type="common">Wheat stem sawfly</name>
    <dbReference type="NCBI Taxonomy" id="211228"/>
    <lineage>
        <taxon>Eukaryota</taxon>
        <taxon>Metazoa</taxon>
        <taxon>Ecdysozoa</taxon>
        <taxon>Arthropoda</taxon>
        <taxon>Hexapoda</taxon>
        <taxon>Insecta</taxon>
        <taxon>Pterygota</taxon>
        <taxon>Neoptera</taxon>
        <taxon>Endopterygota</taxon>
        <taxon>Hymenoptera</taxon>
        <taxon>Cephoidea</taxon>
        <taxon>Cephidae</taxon>
        <taxon>Cephus</taxon>
    </lineage>
</organism>
<gene>
    <name evidence="9" type="primary">LOC107264822</name>
</gene>
<dbReference type="Proteomes" id="UP000694920">
    <property type="component" value="Unplaced"/>
</dbReference>
<evidence type="ECO:0000256" key="3">
    <source>
        <dbReference type="ARBA" id="ARBA00022483"/>
    </source>
</evidence>
<evidence type="ECO:0000256" key="6">
    <source>
        <dbReference type="SAM" id="MobiDB-lite"/>
    </source>
</evidence>
<feature type="region of interest" description="Disordered" evidence="6">
    <location>
        <begin position="300"/>
        <end position="325"/>
    </location>
</feature>
<dbReference type="GeneID" id="107264822"/>
<evidence type="ECO:0000256" key="2">
    <source>
        <dbReference type="ARBA" id="ARBA00022448"/>
    </source>
</evidence>
<dbReference type="GO" id="GO:0000145">
    <property type="term" value="C:exocyst"/>
    <property type="evidence" value="ECO:0007669"/>
    <property type="project" value="InterPro"/>
</dbReference>
<dbReference type="Pfam" id="PF20669">
    <property type="entry name" value="Exo70_N"/>
    <property type="match status" value="1"/>
</dbReference>
<dbReference type="CTD" id="38959"/>
<keyword evidence="8" id="KW-1185">Reference proteome</keyword>
<evidence type="ECO:0000256" key="4">
    <source>
        <dbReference type="ARBA" id="ARBA00026169"/>
    </source>
</evidence>
<reference evidence="9" key="1">
    <citation type="submission" date="2025-08" db="UniProtKB">
        <authorList>
            <consortium name="RefSeq"/>
        </authorList>
    </citation>
    <scope>IDENTIFICATION</scope>
</reference>
<proteinExistence type="inferred from homology"/>
<accession>A0AAJ7FFB2</accession>
<sequence>MQAGQIDTSERRFEIECKLEAEIAGLIALKDAEEHSRKLTSGMVAILSSLEQRLATLRRTILPVYNETGNLQCQQHDIEKTLTILDHAIGYYGVCQEVESAVRGGPSGAGGFDAFLEAMNRLHNAQRYFQKNNPSSVELENVSTLFGIGLKALYAEFRDILARQSKPVLPIVLLDLIGSDEDTSGEDAPQSLCQLPESTLSDLVKIAEWLEERGHNKHTSIYASVRSSIVLRSLQLLKEHQRSASGGSTHAGSPMPRAKFANRHSIGTQETAGRKASRRLQHALEKKASQMLMRASQTTGLGLSFPSSRKPAPLPSGHATEDAAPDEQEMENYLLLTAGLHKLMQAERSLVARVLPVHVQPQILAATVRDAMDLMAHDGESIATRAKRCITRRDFSAVLVVFPILKHLGELKPDLERTVEGCDYTLRSKFASVLSTLNATGAKALEDFAENVRNDSGSALPKDGTVGEGTSNVLVFLEQLAEYADTAGAVLRRNTDADTTVSSAPRQPENAQRVLLGVYIKKVLAQLNLALVNRSDASYSDMALRALFRLNNHNYVVNALRRSSLMELLLLTEPNAEQTYRDLLLQDKTNYVSATFAKARSYLEQSADEPELASKMLKERFAGFTRELEEAAKCQRSYSVPDPRLREELRNELEQALVPLYTSFYNKYRNASFSKNPKKYIKYSPDQVSALIGTFFDTAA</sequence>
<feature type="region of interest" description="Disordered" evidence="6">
    <location>
        <begin position="240"/>
        <end position="281"/>
    </location>
</feature>
<dbReference type="InterPro" id="IPR004140">
    <property type="entry name" value="Exo70"/>
</dbReference>
<dbReference type="InterPro" id="IPR046364">
    <property type="entry name" value="Exo70_C"/>
</dbReference>
<name>A0AAJ7FFB2_CEPCN</name>
<dbReference type="SUPFAM" id="SSF74788">
    <property type="entry name" value="Cullin repeat-like"/>
    <property type="match status" value="1"/>
</dbReference>
<dbReference type="KEGG" id="ccin:107264822"/>
<dbReference type="GO" id="GO:0005546">
    <property type="term" value="F:phosphatidylinositol-4,5-bisphosphate binding"/>
    <property type="evidence" value="ECO:0007669"/>
    <property type="project" value="InterPro"/>
</dbReference>
<dbReference type="Gene3D" id="1.20.1280.170">
    <property type="entry name" value="Exocyst complex component Exo70"/>
    <property type="match status" value="2"/>
</dbReference>
<evidence type="ECO:0000313" key="8">
    <source>
        <dbReference type="Proteomes" id="UP000694920"/>
    </source>
</evidence>
<comment type="similarity">
    <text evidence="1 5">Belongs to the EXO70 family.</text>
</comment>
<dbReference type="RefSeq" id="XP_015588992.1">
    <property type="nucleotide sequence ID" value="XM_015733506.2"/>
</dbReference>
<dbReference type="GO" id="GO:0006887">
    <property type="term" value="P:exocytosis"/>
    <property type="evidence" value="ECO:0007669"/>
    <property type="project" value="UniProtKB-KW"/>
</dbReference>
<evidence type="ECO:0000313" key="9">
    <source>
        <dbReference type="RefSeq" id="XP_015588992.1"/>
    </source>
</evidence>
<comment type="function">
    <text evidence="5">Component of the exocyst complex involved in the docking of exocytic vesicles with fusion sites on the plasma membrane.</text>
</comment>
<protein>
    <recommendedName>
        <fullName evidence="4 5">Exocyst complex component 7</fullName>
    </recommendedName>
    <alternativeName>
        <fullName evidence="5">Exocyst complex component Exo70</fullName>
    </alternativeName>
</protein>